<dbReference type="RefSeq" id="XP_040655436.1">
    <property type="nucleotide sequence ID" value="XM_040805332.1"/>
</dbReference>
<gene>
    <name evidence="2" type="ORF">DCS_08050</name>
</gene>
<dbReference type="GeneID" id="63720693"/>
<organism evidence="2 3">
    <name type="scientific">Drechmeria coniospora</name>
    <name type="common">Nematophagous fungus</name>
    <name type="synonym">Meria coniospora</name>
    <dbReference type="NCBI Taxonomy" id="98403"/>
    <lineage>
        <taxon>Eukaryota</taxon>
        <taxon>Fungi</taxon>
        <taxon>Dikarya</taxon>
        <taxon>Ascomycota</taxon>
        <taxon>Pezizomycotina</taxon>
        <taxon>Sordariomycetes</taxon>
        <taxon>Hypocreomycetidae</taxon>
        <taxon>Hypocreales</taxon>
        <taxon>Ophiocordycipitaceae</taxon>
        <taxon>Drechmeria</taxon>
    </lineage>
</organism>
<dbReference type="EMBL" id="LAYC01000003">
    <property type="protein sequence ID" value="KYK56084.1"/>
    <property type="molecule type" value="Genomic_DNA"/>
</dbReference>
<comment type="caution">
    <text evidence="2">The sequence shown here is derived from an EMBL/GenBank/DDBJ whole genome shotgun (WGS) entry which is preliminary data.</text>
</comment>
<dbReference type="Gene3D" id="1.20.1280.140">
    <property type="match status" value="1"/>
</dbReference>
<feature type="signal peptide" evidence="1">
    <location>
        <begin position="1"/>
        <end position="21"/>
    </location>
</feature>
<dbReference type="Proteomes" id="UP000076580">
    <property type="component" value="Chromosome 03"/>
</dbReference>
<evidence type="ECO:0008006" key="4">
    <source>
        <dbReference type="Google" id="ProtNLM"/>
    </source>
</evidence>
<evidence type="ECO:0000313" key="3">
    <source>
        <dbReference type="Proteomes" id="UP000076580"/>
    </source>
</evidence>
<dbReference type="PANTHER" id="PTHR38123:SF1">
    <property type="entry name" value="HYDROPHOBIC SURFACE BINDING PROTEIN"/>
    <property type="match status" value="1"/>
</dbReference>
<dbReference type="OrthoDB" id="2422134at2759"/>
<dbReference type="GO" id="GO:0005576">
    <property type="term" value="C:extracellular region"/>
    <property type="evidence" value="ECO:0007669"/>
    <property type="project" value="TreeGrafter"/>
</dbReference>
<feature type="chain" id="PRO_5007580516" description="Antigenic cell wall galactomannoprotein" evidence="1">
    <location>
        <begin position="22"/>
        <end position="174"/>
    </location>
</feature>
<proteinExistence type="predicted"/>
<dbReference type="InParanoid" id="A0A151GG75"/>
<name>A0A151GG75_DRECN</name>
<sequence length="174" mass="18072">MLIVRALSVFALAAATVRADGQSIVGAINEIKSDAKSLGDQVTAYRGGILGVIPIAVDSLRLFASLHAGTSTADDSAPLSQAEAITLASSVQGLAGTVNATLEAIIAAKPRFDKLLVVNPIVFLNLRQQSRAAKDFGASVTAKVPAEMQQISAALVKPIDDGFAKALDVYHIYL</sequence>
<keyword evidence="1" id="KW-0732">Signal</keyword>
<dbReference type="InterPro" id="IPR021054">
    <property type="entry name" value="Cell_wall_mannoprotein_1"/>
</dbReference>
<keyword evidence="3" id="KW-1185">Reference proteome</keyword>
<dbReference type="PANTHER" id="PTHR38123">
    <property type="entry name" value="CELL WALL SERINE-THREONINE-RICH GALACTOMANNOPROTEIN MP1 (AFU_ORTHOLOGUE AFUA_4G03240)"/>
    <property type="match status" value="1"/>
</dbReference>
<dbReference type="AlphaFoldDB" id="A0A151GG75"/>
<evidence type="ECO:0000313" key="2">
    <source>
        <dbReference type="EMBL" id="KYK56084.1"/>
    </source>
</evidence>
<protein>
    <recommendedName>
        <fullName evidence="4">Antigenic cell wall galactomannoprotein</fullName>
    </recommendedName>
</protein>
<accession>A0A151GG75</accession>
<evidence type="ECO:0000256" key="1">
    <source>
        <dbReference type="SAM" id="SignalP"/>
    </source>
</evidence>
<reference evidence="2 3" key="1">
    <citation type="journal article" date="2016" name="Sci. Rep.">
        <title>Insights into Adaptations to a Near-Obligate Nematode Endoparasitic Lifestyle from the Finished Genome of Drechmeria coniospora.</title>
        <authorList>
            <person name="Zhang L."/>
            <person name="Zhou Z."/>
            <person name="Guo Q."/>
            <person name="Fokkens L."/>
            <person name="Miskei M."/>
            <person name="Pocsi I."/>
            <person name="Zhang W."/>
            <person name="Chen M."/>
            <person name="Wang L."/>
            <person name="Sun Y."/>
            <person name="Donzelli B.G."/>
            <person name="Gibson D.M."/>
            <person name="Nelson D.R."/>
            <person name="Luo J.G."/>
            <person name="Rep M."/>
            <person name="Liu H."/>
            <person name="Yang S."/>
            <person name="Wang J."/>
            <person name="Krasnoff S.B."/>
            <person name="Xu Y."/>
            <person name="Molnar I."/>
            <person name="Lin M."/>
        </authorList>
    </citation>
    <scope>NUCLEOTIDE SEQUENCE [LARGE SCALE GENOMIC DNA]</scope>
    <source>
        <strain evidence="2 3">ARSEF 6962</strain>
    </source>
</reference>
<dbReference type="Pfam" id="PF12296">
    <property type="entry name" value="HsbA"/>
    <property type="match status" value="1"/>
</dbReference>